<accession>A0A7R9Q944</accession>
<keyword evidence="7 14" id="KW-1133">Transmembrane helix</keyword>
<comment type="caution">
    <text evidence="14">Lacks conserved residue(s) required for the propagation of feature annotation.</text>
</comment>
<organism evidence="16">
    <name type="scientific">Medioppia subpectinata</name>
    <dbReference type="NCBI Taxonomy" id="1979941"/>
    <lineage>
        <taxon>Eukaryota</taxon>
        <taxon>Metazoa</taxon>
        <taxon>Ecdysozoa</taxon>
        <taxon>Arthropoda</taxon>
        <taxon>Chelicerata</taxon>
        <taxon>Arachnida</taxon>
        <taxon>Acari</taxon>
        <taxon>Acariformes</taxon>
        <taxon>Sarcoptiformes</taxon>
        <taxon>Oribatida</taxon>
        <taxon>Brachypylina</taxon>
        <taxon>Oppioidea</taxon>
        <taxon>Oppiidae</taxon>
        <taxon>Medioppia</taxon>
    </lineage>
</organism>
<reference evidence="16" key="1">
    <citation type="submission" date="2020-11" db="EMBL/GenBank/DDBJ databases">
        <authorList>
            <person name="Tran Van P."/>
        </authorList>
    </citation>
    <scope>NUCLEOTIDE SEQUENCE</scope>
</reference>
<evidence type="ECO:0000256" key="14">
    <source>
        <dbReference type="RuleBase" id="RU910716"/>
    </source>
</evidence>
<dbReference type="InterPro" id="IPR035500">
    <property type="entry name" value="NHR-like_dom_sf"/>
</dbReference>
<evidence type="ECO:0000256" key="4">
    <source>
        <dbReference type="ARBA" id="ARBA00022723"/>
    </source>
</evidence>
<keyword evidence="11" id="KW-0804">Transcription</keyword>
<dbReference type="Gene3D" id="1.10.565.10">
    <property type="entry name" value="Retinoid X Receptor"/>
    <property type="match status" value="1"/>
</dbReference>
<dbReference type="GO" id="GO:0008270">
    <property type="term" value="F:zinc ion binding"/>
    <property type="evidence" value="ECO:0007669"/>
    <property type="project" value="UniProtKB-KW"/>
</dbReference>
<keyword evidence="10 14" id="KW-0472">Membrane</keyword>
<evidence type="ECO:0000259" key="15">
    <source>
        <dbReference type="Pfam" id="PF00105"/>
    </source>
</evidence>
<dbReference type="InterPro" id="IPR050234">
    <property type="entry name" value="Nuclear_hormone_rcpt_NR1"/>
</dbReference>
<dbReference type="PANTHER" id="PTHR24082:SF283">
    <property type="entry name" value="NUCLEAR HORMONE RECEPTOR HR96"/>
    <property type="match status" value="1"/>
</dbReference>
<keyword evidence="9" id="KW-0238">DNA-binding</keyword>
<dbReference type="Proteomes" id="UP000759131">
    <property type="component" value="Unassembled WGS sequence"/>
</dbReference>
<dbReference type="Pfam" id="PF00105">
    <property type="entry name" value="zf-C4"/>
    <property type="match status" value="1"/>
</dbReference>
<feature type="non-terminal residue" evidence="16">
    <location>
        <position position="404"/>
    </location>
</feature>
<comment type="subcellular location">
    <subcellularLocation>
        <location evidence="1 14">Membrane</location>
        <topology evidence="1 14">Multi-pass membrane protein</topology>
    </subcellularLocation>
</comment>
<keyword evidence="6" id="KW-0862">Zinc</keyword>
<evidence type="ECO:0000256" key="3">
    <source>
        <dbReference type="ARBA" id="ARBA00022692"/>
    </source>
</evidence>
<dbReference type="InterPro" id="IPR001628">
    <property type="entry name" value="Znf_hrmn_rcpt"/>
</dbReference>
<evidence type="ECO:0000256" key="5">
    <source>
        <dbReference type="ARBA" id="ARBA00022771"/>
    </source>
</evidence>
<keyword evidence="12" id="KW-0675">Receptor</keyword>
<evidence type="ECO:0000313" key="17">
    <source>
        <dbReference type="Proteomes" id="UP000759131"/>
    </source>
</evidence>
<keyword evidence="17" id="KW-1185">Reference proteome</keyword>
<keyword evidence="3 14" id="KW-0812">Transmembrane</keyword>
<keyword evidence="13" id="KW-0539">Nucleus</keyword>
<evidence type="ECO:0000256" key="2">
    <source>
        <dbReference type="ARBA" id="ARBA00008789"/>
    </source>
</evidence>
<dbReference type="PANTHER" id="PTHR24082">
    <property type="entry name" value="NUCLEAR HORMONE RECEPTOR"/>
    <property type="match status" value="1"/>
</dbReference>
<dbReference type="GO" id="GO:0005886">
    <property type="term" value="C:plasma membrane"/>
    <property type="evidence" value="ECO:0007669"/>
    <property type="project" value="UniProtKB-ARBA"/>
</dbReference>
<dbReference type="GO" id="GO:0000978">
    <property type="term" value="F:RNA polymerase II cis-regulatory region sequence-specific DNA binding"/>
    <property type="evidence" value="ECO:0007669"/>
    <property type="project" value="TreeGrafter"/>
</dbReference>
<name>A0A7R9Q944_9ACAR</name>
<dbReference type="Pfam" id="PF09815">
    <property type="entry name" value="XK-related"/>
    <property type="match status" value="1"/>
</dbReference>
<evidence type="ECO:0000256" key="11">
    <source>
        <dbReference type="ARBA" id="ARBA00023163"/>
    </source>
</evidence>
<sequence>MESLVSYHRAFVLIIAESPANVWPGLIVQFLWHFFSIGARVLALTLFAIQFPQYLIIVFVVHFVVMFVLDHLLRPNKFNNRFERLSHQAAKILVSYVVSPVNHFLDEMHPNLSADTRNDCKKCRLDKCFALGMKCNFQSDENEIQIIECKITERQSNTGEKIDGESEESYNEYTNYDSIGDEFVQQIATNIVIGNKESYNSALIPISKPLTDYNGLKQLEFSRISEAIGASKAFIEPIAKNIYKTRDKIEFLAIKSQMNDKLAKNTIKYTKGLKGFADLRPEDQYSLFNLRTRADSSTMMLDKLFNKFLDNVCPEWQWDLIVLDLLTAIILFNPNRPNLIHRDIIRLEQQLYLLLKYSSESESQTKLQTFMTSLKDLEAIHDIQRWELTKEWEYVSPLVKEIFE</sequence>
<dbReference type="GO" id="GO:0030154">
    <property type="term" value="P:cell differentiation"/>
    <property type="evidence" value="ECO:0007669"/>
    <property type="project" value="TreeGrafter"/>
</dbReference>
<evidence type="ECO:0000256" key="12">
    <source>
        <dbReference type="ARBA" id="ARBA00023170"/>
    </source>
</evidence>
<dbReference type="EMBL" id="CAJPIZ010017200">
    <property type="protein sequence ID" value="CAG2116004.1"/>
    <property type="molecule type" value="Genomic_DNA"/>
</dbReference>
<evidence type="ECO:0000256" key="1">
    <source>
        <dbReference type="ARBA" id="ARBA00004141"/>
    </source>
</evidence>
<dbReference type="GO" id="GO:0000122">
    <property type="term" value="P:negative regulation of transcription by RNA polymerase II"/>
    <property type="evidence" value="ECO:0007669"/>
    <property type="project" value="TreeGrafter"/>
</dbReference>
<keyword evidence="5" id="KW-0863">Zinc-finger</keyword>
<evidence type="ECO:0000313" key="16">
    <source>
        <dbReference type="EMBL" id="CAD7635574.1"/>
    </source>
</evidence>
<dbReference type="EMBL" id="OC871775">
    <property type="protein sequence ID" value="CAD7635574.1"/>
    <property type="molecule type" value="Genomic_DNA"/>
</dbReference>
<comment type="similarity">
    <text evidence="2 14">Belongs to the XK family.</text>
</comment>
<feature type="transmembrane region" description="Helical" evidence="14">
    <location>
        <begin position="54"/>
        <end position="73"/>
    </location>
</feature>
<feature type="domain" description="Nuclear receptor" evidence="15">
    <location>
        <begin position="113"/>
        <end position="134"/>
    </location>
</feature>
<evidence type="ECO:0000256" key="6">
    <source>
        <dbReference type="ARBA" id="ARBA00022833"/>
    </source>
</evidence>
<evidence type="ECO:0000256" key="10">
    <source>
        <dbReference type="ARBA" id="ARBA00023136"/>
    </source>
</evidence>
<evidence type="ECO:0000256" key="9">
    <source>
        <dbReference type="ARBA" id="ARBA00023125"/>
    </source>
</evidence>
<dbReference type="AlphaFoldDB" id="A0A7R9Q944"/>
<evidence type="ECO:0000256" key="13">
    <source>
        <dbReference type="ARBA" id="ARBA00023242"/>
    </source>
</evidence>
<keyword evidence="4" id="KW-0479">Metal-binding</keyword>
<keyword evidence="8" id="KW-0805">Transcription regulation</keyword>
<dbReference type="Gene3D" id="3.30.50.10">
    <property type="entry name" value="Erythroid Transcription Factor GATA-1, subunit A"/>
    <property type="match status" value="1"/>
</dbReference>
<dbReference type="InterPro" id="IPR018629">
    <property type="entry name" value="XK-rel"/>
</dbReference>
<dbReference type="OrthoDB" id="6535143at2759"/>
<dbReference type="GO" id="GO:0004879">
    <property type="term" value="F:nuclear receptor activity"/>
    <property type="evidence" value="ECO:0007669"/>
    <property type="project" value="TreeGrafter"/>
</dbReference>
<dbReference type="SUPFAM" id="SSF48508">
    <property type="entry name" value="Nuclear receptor ligand-binding domain"/>
    <property type="match status" value="1"/>
</dbReference>
<proteinExistence type="inferred from homology"/>
<evidence type="ECO:0000256" key="7">
    <source>
        <dbReference type="ARBA" id="ARBA00022989"/>
    </source>
</evidence>
<dbReference type="InterPro" id="IPR013088">
    <property type="entry name" value="Znf_NHR/GATA"/>
</dbReference>
<protein>
    <recommendedName>
        <fullName evidence="14">XK-related protein</fullName>
    </recommendedName>
</protein>
<gene>
    <name evidence="16" type="ORF">OSB1V03_LOCUS15965</name>
</gene>
<dbReference type="GO" id="GO:0045944">
    <property type="term" value="P:positive regulation of transcription by RNA polymerase II"/>
    <property type="evidence" value="ECO:0007669"/>
    <property type="project" value="TreeGrafter"/>
</dbReference>
<evidence type="ECO:0000256" key="8">
    <source>
        <dbReference type="ARBA" id="ARBA00023015"/>
    </source>
</evidence>
<dbReference type="SUPFAM" id="SSF57716">
    <property type="entry name" value="Glucocorticoid receptor-like (DNA-binding domain)"/>
    <property type="match status" value="1"/>
</dbReference>